<dbReference type="RefSeq" id="WP_121644331.1">
    <property type="nucleotide sequence ID" value="NZ_RCWN01000001.1"/>
</dbReference>
<organism evidence="1 2">
    <name type="scientific">Notoacmeibacter ruber</name>
    <dbReference type="NCBI Taxonomy" id="2670375"/>
    <lineage>
        <taxon>Bacteria</taxon>
        <taxon>Pseudomonadati</taxon>
        <taxon>Pseudomonadota</taxon>
        <taxon>Alphaproteobacteria</taxon>
        <taxon>Hyphomicrobiales</taxon>
        <taxon>Notoacmeibacteraceae</taxon>
        <taxon>Notoacmeibacter</taxon>
    </lineage>
</organism>
<keyword evidence="2" id="KW-1185">Reference proteome</keyword>
<evidence type="ECO:0000313" key="1">
    <source>
        <dbReference type="EMBL" id="RLQ87363.1"/>
    </source>
</evidence>
<accession>A0A3L7J9K4</accession>
<evidence type="ECO:0000313" key="2">
    <source>
        <dbReference type="Proteomes" id="UP000281094"/>
    </source>
</evidence>
<comment type="caution">
    <text evidence="1">The sequence shown here is derived from an EMBL/GenBank/DDBJ whole genome shotgun (WGS) entry which is preliminary data.</text>
</comment>
<dbReference type="Proteomes" id="UP000281094">
    <property type="component" value="Unassembled WGS sequence"/>
</dbReference>
<name>A0A3L7J9K4_9HYPH</name>
<dbReference type="SUPFAM" id="SSF55298">
    <property type="entry name" value="YjgF-like"/>
    <property type="match status" value="1"/>
</dbReference>
<protein>
    <submittedName>
        <fullName evidence="1">RidA family protein</fullName>
    </submittedName>
</protein>
<dbReference type="Gene3D" id="3.30.1330.40">
    <property type="entry name" value="RutC-like"/>
    <property type="match status" value="1"/>
</dbReference>
<dbReference type="PANTHER" id="PTHR11803">
    <property type="entry name" value="2-IMINOBUTANOATE/2-IMINOPROPANOATE DEAMINASE RIDA"/>
    <property type="match status" value="1"/>
</dbReference>
<dbReference type="InterPro" id="IPR035959">
    <property type="entry name" value="RutC-like_sf"/>
</dbReference>
<dbReference type="EMBL" id="RCWN01000001">
    <property type="protein sequence ID" value="RLQ87363.1"/>
    <property type="molecule type" value="Genomic_DNA"/>
</dbReference>
<gene>
    <name evidence="1" type="ORF">D8780_03205</name>
</gene>
<dbReference type="GO" id="GO:0019239">
    <property type="term" value="F:deaminase activity"/>
    <property type="evidence" value="ECO:0007669"/>
    <property type="project" value="TreeGrafter"/>
</dbReference>
<dbReference type="AlphaFoldDB" id="A0A3L7J9K4"/>
<dbReference type="PANTHER" id="PTHR11803:SF39">
    <property type="entry name" value="2-IMINOBUTANOATE_2-IMINOPROPANOATE DEAMINASE"/>
    <property type="match status" value="1"/>
</dbReference>
<dbReference type="Pfam" id="PF01042">
    <property type="entry name" value="Ribonuc_L-PSP"/>
    <property type="match status" value="1"/>
</dbReference>
<dbReference type="InterPro" id="IPR006175">
    <property type="entry name" value="YjgF/YER057c/UK114"/>
</dbReference>
<proteinExistence type="predicted"/>
<dbReference type="GO" id="GO:0005829">
    <property type="term" value="C:cytosol"/>
    <property type="evidence" value="ECO:0007669"/>
    <property type="project" value="TreeGrafter"/>
</dbReference>
<dbReference type="CDD" id="cd00448">
    <property type="entry name" value="YjgF_YER057c_UK114_family"/>
    <property type="match status" value="1"/>
</dbReference>
<sequence length="110" mass="11633">MSIPLSKSRRVGSTLYLSGELGFDPNGKIPEGIEAQTENCIANIKATLAKEGLDLSHVVSATCYLTDPADFAAFNTVYAAAFPQPYPVRTTLAAALMIDAKVEITVIAEG</sequence>
<reference evidence="1 2" key="1">
    <citation type="submission" date="2018-10" db="EMBL/GenBank/DDBJ databases">
        <title>Notoacmeibacter sp. M2BS9Y-3-1, whole genome shotgun sequence.</title>
        <authorList>
            <person name="Tuo L."/>
        </authorList>
    </citation>
    <scope>NUCLEOTIDE SEQUENCE [LARGE SCALE GENOMIC DNA]</scope>
    <source>
        <strain evidence="1 2">M2BS9Y-3-1</strain>
    </source>
</reference>